<proteinExistence type="predicted"/>
<keyword evidence="2" id="KW-0507">mRNA processing</keyword>
<evidence type="ECO:0000256" key="1">
    <source>
        <dbReference type="ARBA" id="ARBA00004123"/>
    </source>
</evidence>
<evidence type="ECO:0000256" key="2">
    <source>
        <dbReference type="ARBA" id="ARBA00022664"/>
    </source>
</evidence>
<dbReference type="InterPro" id="IPR012677">
    <property type="entry name" value="Nucleotide-bd_a/b_plait_sf"/>
</dbReference>
<dbReference type="PANTHER" id="PTHR23003:SF62">
    <property type="entry name" value="SERINE_ARGININE (SR)-TYPE SHUTTLING MRNA BINDING PROTEIN NPL3"/>
    <property type="match status" value="1"/>
</dbReference>
<organism evidence="7 8">
    <name type="scientific">Tetracentron sinense</name>
    <name type="common">Spur-leaf</name>
    <dbReference type="NCBI Taxonomy" id="13715"/>
    <lineage>
        <taxon>Eukaryota</taxon>
        <taxon>Viridiplantae</taxon>
        <taxon>Streptophyta</taxon>
        <taxon>Embryophyta</taxon>
        <taxon>Tracheophyta</taxon>
        <taxon>Spermatophyta</taxon>
        <taxon>Magnoliopsida</taxon>
        <taxon>Trochodendrales</taxon>
        <taxon>Trochodendraceae</taxon>
        <taxon>Tetracentron</taxon>
    </lineage>
</organism>
<keyword evidence="4" id="KW-0694">RNA-binding</keyword>
<feature type="compositionally biased region" description="Low complexity" evidence="6">
    <location>
        <begin position="172"/>
        <end position="189"/>
    </location>
</feature>
<feature type="compositionally biased region" description="Basic residues" evidence="6">
    <location>
        <begin position="159"/>
        <end position="171"/>
    </location>
</feature>
<reference evidence="7 8" key="1">
    <citation type="submission" date="2020-04" db="EMBL/GenBank/DDBJ databases">
        <title>Plant Genome Project.</title>
        <authorList>
            <person name="Zhang R.-G."/>
        </authorList>
    </citation>
    <scope>NUCLEOTIDE SEQUENCE [LARGE SCALE GENOMIC DNA]</scope>
    <source>
        <strain evidence="7">YNK0</strain>
        <tissue evidence="7">Leaf</tissue>
    </source>
</reference>
<dbReference type="AlphaFoldDB" id="A0A834YST9"/>
<dbReference type="SUPFAM" id="SSF54928">
    <property type="entry name" value="RNA-binding domain, RBD"/>
    <property type="match status" value="1"/>
</dbReference>
<evidence type="ECO:0000256" key="5">
    <source>
        <dbReference type="ARBA" id="ARBA00023242"/>
    </source>
</evidence>
<dbReference type="GO" id="GO:0003729">
    <property type="term" value="F:mRNA binding"/>
    <property type="evidence" value="ECO:0007669"/>
    <property type="project" value="TreeGrafter"/>
</dbReference>
<evidence type="ECO:0000256" key="6">
    <source>
        <dbReference type="SAM" id="MobiDB-lite"/>
    </source>
</evidence>
<feature type="region of interest" description="Disordered" evidence="6">
    <location>
        <begin position="155"/>
        <end position="243"/>
    </location>
</feature>
<dbReference type="EMBL" id="JABCRI010000016">
    <property type="protein sequence ID" value="KAF8392591.1"/>
    <property type="molecule type" value="Genomic_DNA"/>
</dbReference>
<keyword evidence="3" id="KW-0677">Repeat</keyword>
<feature type="compositionally biased region" description="Basic residues" evidence="6">
    <location>
        <begin position="209"/>
        <end position="223"/>
    </location>
</feature>
<feature type="compositionally biased region" description="Basic and acidic residues" evidence="6">
    <location>
        <begin position="231"/>
        <end position="243"/>
    </location>
</feature>
<keyword evidence="5" id="KW-0539">Nucleus</keyword>
<dbReference type="OrthoDB" id="1099063at2759"/>
<gene>
    <name evidence="7" type="ORF">HHK36_022936</name>
</gene>
<comment type="subcellular location">
    <subcellularLocation>
        <location evidence="1">Nucleus</location>
    </subcellularLocation>
</comment>
<evidence type="ECO:0000256" key="4">
    <source>
        <dbReference type="ARBA" id="ARBA00022884"/>
    </source>
</evidence>
<name>A0A834YST9_TETSI</name>
<evidence type="ECO:0000313" key="8">
    <source>
        <dbReference type="Proteomes" id="UP000655225"/>
    </source>
</evidence>
<evidence type="ECO:0000313" key="7">
    <source>
        <dbReference type="EMBL" id="KAF8392591.1"/>
    </source>
</evidence>
<dbReference type="PANTHER" id="PTHR23003">
    <property type="entry name" value="RNA RECOGNITION MOTIF RRM DOMAIN CONTAINING PROTEIN"/>
    <property type="match status" value="1"/>
</dbReference>
<dbReference type="GO" id="GO:0006397">
    <property type="term" value="P:mRNA processing"/>
    <property type="evidence" value="ECO:0007669"/>
    <property type="project" value="UniProtKB-KW"/>
</dbReference>
<dbReference type="InterPro" id="IPR035979">
    <property type="entry name" value="RBD_domain_sf"/>
</dbReference>
<dbReference type="InterPro" id="IPR050374">
    <property type="entry name" value="RRT5_SRSF_SR"/>
</dbReference>
<keyword evidence="8" id="KW-1185">Reference proteome</keyword>
<dbReference type="GO" id="GO:0005634">
    <property type="term" value="C:nucleus"/>
    <property type="evidence" value="ECO:0007669"/>
    <property type="project" value="UniProtKB-SubCell"/>
</dbReference>
<protein>
    <submittedName>
        <fullName evidence="7">Uncharacterized protein</fullName>
    </submittedName>
</protein>
<sequence>MKLKTWADLTCVIKGDQPSVAVEVVEQCPPNSSVMRLEDEGARALYFPKPNPDPPRVSNLTAHKEGRYEIGGAGFGMPILGLTKGPAMVESGLVNFWLKSNPHEESSGLCVVEHGTTGIVDYTNSDDMKYAIRKLDDSEFRNAFSRAYIRVKGYDSRRSLSRSHSRSRSYSRSRSPGRSYSRSRSRSMSPKAKYSRRSLSRSVSSRSRSGSKPRSLSRSRSRSRSPLPSVRSDRSQSVDSRGR</sequence>
<accession>A0A834YST9</accession>
<comment type="caution">
    <text evidence="7">The sequence shown here is derived from an EMBL/GenBank/DDBJ whole genome shotgun (WGS) entry which is preliminary data.</text>
</comment>
<evidence type="ECO:0000256" key="3">
    <source>
        <dbReference type="ARBA" id="ARBA00022737"/>
    </source>
</evidence>
<dbReference type="Gene3D" id="3.30.70.330">
    <property type="match status" value="1"/>
</dbReference>
<dbReference type="Proteomes" id="UP000655225">
    <property type="component" value="Unassembled WGS sequence"/>
</dbReference>
<dbReference type="GO" id="GO:0005737">
    <property type="term" value="C:cytoplasm"/>
    <property type="evidence" value="ECO:0007669"/>
    <property type="project" value="TreeGrafter"/>
</dbReference>